<accession>A0ACC2LLM0</accession>
<reference evidence="1 2" key="1">
    <citation type="journal article" date="2022" name="Hortic Res">
        <title>A haplotype resolved chromosomal level avocado genome allows analysis of novel avocado genes.</title>
        <authorList>
            <person name="Nath O."/>
            <person name="Fletcher S.J."/>
            <person name="Hayward A."/>
            <person name="Shaw L.M."/>
            <person name="Masouleh A.K."/>
            <person name="Furtado A."/>
            <person name="Henry R.J."/>
            <person name="Mitter N."/>
        </authorList>
    </citation>
    <scope>NUCLEOTIDE SEQUENCE [LARGE SCALE GENOMIC DNA]</scope>
    <source>
        <strain evidence="2">cv. Hass</strain>
    </source>
</reference>
<dbReference type="Proteomes" id="UP001234297">
    <property type="component" value="Chromosome 8"/>
</dbReference>
<organism evidence="1 2">
    <name type="scientific">Persea americana</name>
    <name type="common">Avocado</name>
    <dbReference type="NCBI Taxonomy" id="3435"/>
    <lineage>
        <taxon>Eukaryota</taxon>
        <taxon>Viridiplantae</taxon>
        <taxon>Streptophyta</taxon>
        <taxon>Embryophyta</taxon>
        <taxon>Tracheophyta</taxon>
        <taxon>Spermatophyta</taxon>
        <taxon>Magnoliopsida</taxon>
        <taxon>Magnoliidae</taxon>
        <taxon>Laurales</taxon>
        <taxon>Lauraceae</taxon>
        <taxon>Persea</taxon>
    </lineage>
</organism>
<gene>
    <name evidence="1" type="ORF">MRB53_027434</name>
</gene>
<comment type="caution">
    <text evidence="1">The sequence shown here is derived from an EMBL/GenBank/DDBJ whole genome shotgun (WGS) entry which is preliminary data.</text>
</comment>
<proteinExistence type="predicted"/>
<protein>
    <submittedName>
        <fullName evidence="1">Uncharacterized protein</fullName>
    </submittedName>
</protein>
<evidence type="ECO:0000313" key="1">
    <source>
        <dbReference type="EMBL" id="KAJ8634098.1"/>
    </source>
</evidence>
<evidence type="ECO:0000313" key="2">
    <source>
        <dbReference type="Proteomes" id="UP001234297"/>
    </source>
</evidence>
<keyword evidence="2" id="KW-1185">Reference proteome</keyword>
<dbReference type="EMBL" id="CM056816">
    <property type="protein sequence ID" value="KAJ8634098.1"/>
    <property type="molecule type" value="Genomic_DNA"/>
</dbReference>
<sequence>MLQHHLLSQIRLFQQRTNYFDDDMGRNAKALTAYSDLHKESAGNSIQVDQSRSSSVHLIKVSILWSYDQGVPPCLLRLQSERDRVNFRQRDAGLTKFSGPRWNQITSRVLDEVAMDY</sequence>
<name>A0ACC2LLM0_PERAE</name>